<evidence type="ECO:0000313" key="8">
    <source>
        <dbReference type="EMBL" id="HHJ80749.1"/>
    </source>
</evidence>
<dbReference type="Pfam" id="PF00254">
    <property type="entry name" value="FKBP_C"/>
    <property type="match status" value="1"/>
</dbReference>
<sequence>MSGCSNDTPAPTQITSAVSALLKTDHVVGEGAEATAGKKVSVHYTGWLYNEAAADKKGAKFDSSRDRGQPFEFPLGAGRVIKGWDQGVVGMKVGGQRTLTIPPELGYGSRGAGSSIPPNAALIFDVELLGVR</sequence>
<protein>
    <recommendedName>
        <fullName evidence="6">Peptidyl-prolyl cis-trans isomerase</fullName>
        <ecNumber evidence="6">5.2.1.8</ecNumber>
    </recommendedName>
</protein>
<dbReference type="SUPFAM" id="SSF54534">
    <property type="entry name" value="FKBP-like"/>
    <property type="match status" value="1"/>
</dbReference>
<dbReference type="EMBL" id="DRNF01000245">
    <property type="protein sequence ID" value="HHJ80749.1"/>
    <property type="molecule type" value="Genomic_DNA"/>
</dbReference>
<gene>
    <name evidence="8" type="ORF">ENJ65_03855</name>
</gene>
<dbReference type="Proteomes" id="UP000885832">
    <property type="component" value="Unassembled WGS sequence"/>
</dbReference>
<proteinExistence type="inferred from homology"/>
<comment type="caution">
    <text evidence="8">The sequence shown here is derived from an EMBL/GenBank/DDBJ whole genome shotgun (WGS) entry which is preliminary data.</text>
</comment>
<reference evidence="8" key="1">
    <citation type="journal article" date="2020" name="mSystems">
        <title>Genome- and Community-Level Interaction Insights into Carbon Utilization and Element Cycling Functions of Hydrothermarchaeota in Hydrothermal Sediment.</title>
        <authorList>
            <person name="Zhou Z."/>
            <person name="Liu Y."/>
            <person name="Xu W."/>
            <person name="Pan J."/>
            <person name="Luo Z.H."/>
            <person name="Li M."/>
        </authorList>
    </citation>
    <scope>NUCLEOTIDE SEQUENCE [LARGE SCALE GENOMIC DNA]</scope>
    <source>
        <strain evidence="8">HyVt-505</strain>
    </source>
</reference>
<keyword evidence="4 5" id="KW-0413">Isomerase</keyword>
<dbReference type="AlphaFoldDB" id="A0A832J6R9"/>
<dbReference type="EC" id="5.2.1.8" evidence="6"/>
<dbReference type="GO" id="GO:0003755">
    <property type="term" value="F:peptidyl-prolyl cis-trans isomerase activity"/>
    <property type="evidence" value="ECO:0007669"/>
    <property type="project" value="UniProtKB-UniRule"/>
</dbReference>
<evidence type="ECO:0000256" key="5">
    <source>
        <dbReference type="PROSITE-ProRule" id="PRU00277"/>
    </source>
</evidence>
<dbReference type="FunFam" id="3.10.50.40:FF:000006">
    <property type="entry name" value="Peptidyl-prolyl cis-trans isomerase"/>
    <property type="match status" value="1"/>
</dbReference>
<comment type="similarity">
    <text evidence="2 6">Belongs to the FKBP-type PPIase family.</text>
</comment>
<dbReference type="Gene3D" id="3.10.50.40">
    <property type="match status" value="1"/>
</dbReference>
<accession>A0A832J6R9</accession>
<dbReference type="InterPro" id="IPR001179">
    <property type="entry name" value="PPIase_FKBP_dom"/>
</dbReference>
<evidence type="ECO:0000256" key="4">
    <source>
        <dbReference type="ARBA" id="ARBA00023235"/>
    </source>
</evidence>
<evidence type="ECO:0000256" key="6">
    <source>
        <dbReference type="RuleBase" id="RU003915"/>
    </source>
</evidence>
<organism evidence="8">
    <name type="scientific">Candidatus Tenderia electrophaga</name>
    <dbReference type="NCBI Taxonomy" id="1748243"/>
    <lineage>
        <taxon>Bacteria</taxon>
        <taxon>Pseudomonadati</taxon>
        <taxon>Pseudomonadota</taxon>
        <taxon>Gammaproteobacteria</taxon>
        <taxon>Candidatus Tenderiales</taxon>
        <taxon>Candidatus Tenderiaceae</taxon>
        <taxon>Candidatus Tenderia</taxon>
    </lineage>
</organism>
<dbReference type="InterPro" id="IPR046357">
    <property type="entry name" value="PPIase_dom_sf"/>
</dbReference>
<evidence type="ECO:0000256" key="2">
    <source>
        <dbReference type="ARBA" id="ARBA00006577"/>
    </source>
</evidence>
<name>A0A832J6R9_9GAMM</name>
<dbReference type="PANTHER" id="PTHR43811:SF19">
    <property type="entry name" value="39 KDA FK506-BINDING NUCLEAR PROTEIN"/>
    <property type="match status" value="1"/>
</dbReference>
<evidence type="ECO:0000256" key="1">
    <source>
        <dbReference type="ARBA" id="ARBA00000971"/>
    </source>
</evidence>
<dbReference type="PANTHER" id="PTHR43811">
    <property type="entry name" value="FKBP-TYPE PEPTIDYL-PROLYL CIS-TRANS ISOMERASE FKPA"/>
    <property type="match status" value="1"/>
</dbReference>
<feature type="domain" description="PPIase FKBP-type" evidence="7">
    <location>
        <begin position="37"/>
        <end position="132"/>
    </location>
</feature>
<comment type="catalytic activity">
    <reaction evidence="1 5 6">
        <text>[protein]-peptidylproline (omega=180) = [protein]-peptidylproline (omega=0)</text>
        <dbReference type="Rhea" id="RHEA:16237"/>
        <dbReference type="Rhea" id="RHEA-COMP:10747"/>
        <dbReference type="Rhea" id="RHEA-COMP:10748"/>
        <dbReference type="ChEBI" id="CHEBI:83833"/>
        <dbReference type="ChEBI" id="CHEBI:83834"/>
        <dbReference type="EC" id="5.2.1.8"/>
    </reaction>
</comment>
<dbReference type="PROSITE" id="PS50059">
    <property type="entry name" value="FKBP_PPIASE"/>
    <property type="match status" value="1"/>
</dbReference>
<keyword evidence="3 5" id="KW-0697">Rotamase</keyword>
<evidence type="ECO:0000256" key="3">
    <source>
        <dbReference type="ARBA" id="ARBA00023110"/>
    </source>
</evidence>
<evidence type="ECO:0000259" key="7">
    <source>
        <dbReference type="PROSITE" id="PS50059"/>
    </source>
</evidence>